<dbReference type="InterPro" id="IPR002156">
    <property type="entry name" value="RNaseH_domain"/>
</dbReference>
<dbReference type="PANTHER" id="PTHR46387:SF2">
    <property type="entry name" value="RIBONUCLEASE HI"/>
    <property type="match status" value="1"/>
</dbReference>
<keyword evidence="3" id="KW-1185">Reference proteome</keyword>
<name>A0ABZ2N1F9_9BACI</name>
<dbReference type="Proteomes" id="UP001368328">
    <property type="component" value="Chromosome"/>
</dbReference>
<evidence type="ECO:0000313" key="2">
    <source>
        <dbReference type="EMBL" id="WXB91205.1"/>
    </source>
</evidence>
<dbReference type="PROSITE" id="PS50879">
    <property type="entry name" value="RNASE_H_1"/>
    <property type="match status" value="1"/>
</dbReference>
<gene>
    <name evidence="2" type="ORF">WCV66_13840</name>
</gene>
<dbReference type="Gene3D" id="3.30.420.10">
    <property type="entry name" value="Ribonuclease H-like superfamily/Ribonuclease H"/>
    <property type="match status" value="1"/>
</dbReference>
<dbReference type="InterPro" id="IPR012337">
    <property type="entry name" value="RNaseH-like_sf"/>
</dbReference>
<feature type="domain" description="RNase H type-1" evidence="1">
    <location>
        <begin position="73"/>
        <end position="210"/>
    </location>
</feature>
<proteinExistence type="predicted"/>
<dbReference type="NCBIfam" id="NF005822">
    <property type="entry name" value="PRK07708.1"/>
    <property type="match status" value="1"/>
</dbReference>
<evidence type="ECO:0000259" key="1">
    <source>
        <dbReference type="PROSITE" id="PS50879"/>
    </source>
</evidence>
<reference evidence="2 3" key="1">
    <citation type="submission" date="2024-02" db="EMBL/GenBank/DDBJ databases">
        <title>Seven novel Bacillus-like species.</title>
        <authorList>
            <person name="Liu G."/>
        </authorList>
    </citation>
    <scope>NUCLEOTIDE SEQUENCE [LARGE SCALE GENOMIC DNA]</scope>
    <source>
        <strain evidence="2 3">FJAT-53654</strain>
    </source>
</reference>
<dbReference type="Pfam" id="PF13456">
    <property type="entry name" value="RVT_3"/>
    <property type="match status" value="1"/>
</dbReference>
<dbReference type="EMBL" id="CP147403">
    <property type="protein sequence ID" value="WXB91205.1"/>
    <property type="molecule type" value="Genomic_DNA"/>
</dbReference>
<protein>
    <submittedName>
        <fullName evidence="2">Reverse transcriptase-like protein</fullName>
    </submittedName>
</protein>
<evidence type="ECO:0000313" key="3">
    <source>
        <dbReference type="Proteomes" id="UP001368328"/>
    </source>
</evidence>
<dbReference type="CDD" id="cd09279">
    <property type="entry name" value="RNase_HI_like"/>
    <property type="match status" value="1"/>
</dbReference>
<dbReference type="RefSeq" id="WP_311774020.1">
    <property type="nucleotide sequence ID" value="NZ_CP147403.1"/>
</dbReference>
<dbReference type="InterPro" id="IPR036397">
    <property type="entry name" value="RNaseH_sf"/>
</dbReference>
<sequence length="228" mass="26767">MNPLKYRIEWTYQTKKKFQALISTEYLSLNETILLAEDFMQTGRVKQLYFSSEDGQTWTLKELKRLKDIVKDEPHDVIAYFDGGYQKNTKLAGFGAVVYYTQSGNRYRIRMNEKVMELTSNNEAEYAAFYYLVNILEEYGITKQKIVFKGDSQVVLNQLSGEWPCYEEEFTIWLDRIENKIKSLHIIPEYEAISRKENNEADKLATQAMSGIEIRSKLILDEEVDENE</sequence>
<dbReference type="SUPFAM" id="SSF53098">
    <property type="entry name" value="Ribonuclease H-like"/>
    <property type="match status" value="1"/>
</dbReference>
<dbReference type="PANTHER" id="PTHR46387">
    <property type="entry name" value="POLYNUCLEOTIDYL TRANSFERASE, RIBONUCLEASE H-LIKE SUPERFAMILY PROTEIN"/>
    <property type="match status" value="1"/>
</dbReference>
<accession>A0ABZ2N1F9</accession>
<organism evidence="2 3">
    <name type="scientific">Metabacillus rhizosphaerae</name>
    <dbReference type="NCBI Taxonomy" id="3117747"/>
    <lineage>
        <taxon>Bacteria</taxon>
        <taxon>Bacillati</taxon>
        <taxon>Bacillota</taxon>
        <taxon>Bacilli</taxon>
        <taxon>Bacillales</taxon>
        <taxon>Bacillaceae</taxon>
        <taxon>Metabacillus</taxon>
    </lineage>
</organism>